<dbReference type="InterPro" id="IPR001810">
    <property type="entry name" value="F-box_dom"/>
</dbReference>
<dbReference type="InterPro" id="IPR036047">
    <property type="entry name" value="F-box-like_dom_sf"/>
</dbReference>
<dbReference type="Gene3D" id="1.20.1280.50">
    <property type="match status" value="1"/>
</dbReference>
<gene>
    <name evidence="3" type="ORF">BC936DRAFT_144499</name>
</gene>
<keyword evidence="4" id="KW-1185">Reference proteome</keyword>
<feature type="region of interest" description="Disordered" evidence="1">
    <location>
        <begin position="247"/>
        <end position="269"/>
    </location>
</feature>
<dbReference type="OrthoDB" id="2399195at2759"/>
<name>A0A433DCD0_9FUNG</name>
<comment type="caution">
    <text evidence="3">The sequence shown here is derived from an EMBL/GenBank/DDBJ whole genome shotgun (WGS) entry which is preliminary data.</text>
</comment>
<sequence length="282" mass="31860">MHFAQKRHVASKQLTQNATLATASTHQRILYLSALPNEILLAILEDLDISSLLSLCNVGTRFQTLAYIILAKRLLNNQSCVRLFFEQESRWRFTVDLKLTSVNPNTGQFVFTPVKPTVLRVFNSAILRNPTLQKIELLGPDVESLKAQTNFLSLPKPLQIKTMGSYRRCFSLHHPSTRTTAFSLSYDVSPTPADVKATRTGERWLTPVAFECPLVFFYPQTNSTSKVLQWMNSKFARGVQLRSYVARGRKSSRAGRPPGAEKDDVQVKPIECRETIDTKSLD</sequence>
<protein>
    <recommendedName>
        <fullName evidence="2">F-box domain-containing protein</fullName>
    </recommendedName>
</protein>
<evidence type="ECO:0000313" key="4">
    <source>
        <dbReference type="Proteomes" id="UP000268093"/>
    </source>
</evidence>
<evidence type="ECO:0000259" key="2">
    <source>
        <dbReference type="PROSITE" id="PS50181"/>
    </source>
</evidence>
<dbReference type="AlphaFoldDB" id="A0A433DCD0"/>
<organism evidence="3 4">
    <name type="scientific">Jimgerdemannia flammicorona</name>
    <dbReference type="NCBI Taxonomy" id="994334"/>
    <lineage>
        <taxon>Eukaryota</taxon>
        <taxon>Fungi</taxon>
        <taxon>Fungi incertae sedis</taxon>
        <taxon>Mucoromycota</taxon>
        <taxon>Mucoromycotina</taxon>
        <taxon>Endogonomycetes</taxon>
        <taxon>Endogonales</taxon>
        <taxon>Endogonaceae</taxon>
        <taxon>Jimgerdemannia</taxon>
    </lineage>
</organism>
<feature type="compositionally biased region" description="Basic and acidic residues" evidence="1">
    <location>
        <begin position="259"/>
        <end position="269"/>
    </location>
</feature>
<dbReference type="Proteomes" id="UP000268093">
    <property type="component" value="Unassembled WGS sequence"/>
</dbReference>
<proteinExistence type="predicted"/>
<accession>A0A433DCD0</accession>
<dbReference type="Pfam" id="PF12937">
    <property type="entry name" value="F-box-like"/>
    <property type="match status" value="1"/>
</dbReference>
<dbReference type="SUPFAM" id="SSF81383">
    <property type="entry name" value="F-box domain"/>
    <property type="match status" value="1"/>
</dbReference>
<evidence type="ECO:0000313" key="3">
    <source>
        <dbReference type="EMBL" id="RUP48486.1"/>
    </source>
</evidence>
<dbReference type="EMBL" id="RBNI01003304">
    <property type="protein sequence ID" value="RUP48486.1"/>
    <property type="molecule type" value="Genomic_DNA"/>
</dbReference>
<dbReference type="PROSITE" id="PS50181">
    <property type="entry name" value="FBOX"/>
    <property type="match status" value="1"/>
</dbReference>
<feature type="domain" description="F-box" evidence="2">
    <location>
        <begin position="29"/>
        <end position="65"/>
    </location>
</feature>
<evidence type="ECO:0000256" key="1">
    <source>
        <dbReference type="SAM" id="MobiDB-lite"/>
    </source>
</evidence>
<reference evidence="3 4" key="1">
    <citation type="journal article" date="2018" name="New Phytol.">
        <title>Phylogenomics of Endogonaceae and evolution of mycorrhizas within Mucoromycota.</title>
        <authorList>
            <person name="Chang Y."/>
            <person name="Desiro A."/>
            <person name="Na H."/>
            <person name="Sandor L."/>
            <person name="Lipzen A."/>
            <person name="Clum A."/>
            <person name="Barry K."/>
            <person name="Grigoriev I.V."/>
            <person name="Martin F.M."/>
            <person name="Stajich J.E."/>
            <person name="Smith M.E."/>
            <person name="Bonito G."/>
            <person name="Spatafora J.W."/>
        </authorList>
    </citation>
    <scope>NUCLEOTIDE SEQUENCE [LARGE SCALE GENOMIC DNA]</scope>
    <source>
        <strain evidence="3 4">GMNB39</strain>
    </source>
</reference>